<sequence>MTALMINNSFDLLFQFVNASHAAAFIQMIQQADPAWIDPAGCRALILAIIVLAYLGAGLLATEIIYYSALAVCGMVAGSIAGACIALRWLFRRVWQNLLFHYRGW</sequence>
<keyword evidence="1" id="KW-1133">Transmembrane helix</keyword>
<protein>
    <submittedName>
        <fullName evidence="2">Uncharacterized protein</fullName>
    </submittedName>
</protein>
<evidence type="ECO:0000256" key="1">
    <source>
        <dbReference type="SAM" id="Phobius"/>
    </source>
</evidence>
<geneLocation type="plasmid" evidence="2">
    <name>pM7012</name>
</geneLocation>
<reference evidence="2" key="1">
    <citation type="journal article" date="2014" name="Microbiology">
        <title>A 2,4-dichlorophenoxyacetic acid degradation plasmid pM7012 discloses distribution of an unclassified megaplasmid group across bacterial species.</title>
        <authorList>
            <person name="Sakai Y."/>
            <person name="Ogawa N."/>
            <person name="Shimomura Y."/>
            <person name="Fujii T."/>
        </authorList>
    </citation>
    <scope>NUCLEOTIDE SEQUENCE</scope>
    <source>
        <strain evidence="2">M701</strain>
    </source>
</reference>
<keyword evidence="1" id="KW-0472">Membrane</keyword>
<feature type="transmembrane region" description="Helical" evidence="1">
    <location>
        <begin position="66"/>
        <end position="91"/>
    </location>
</feature>
<feature type="transmembrane region" description="Helical" evidence="1">
    <location>
        <begin position="41"/>
        <end position="60"/>
    </location>
</feature>
<keyword evidence="2" id="KW-0614">Plasmid</keyword>
<feature type="transmembrane region" description="Helical" evidence="1">
    <location>
        <begin position="12"/>
        <end position="29"/>
    </location>
</feature>
<dbReference type="EMBL" id="AB853026">
    <property type="protein sequence ID" value="BAO18943.1"/>
    <property type="molecule type" value="Genomic_DNA"/>
</dbReference>
<reference evidence="2" key="2">
    <citation type="submission" date="2024-06" db="EMBL/GenBank/DDBJ databases">
        <authorList>
            <person name="Sakai Y."/>
            <person name="Fujii T."/>
        </authorList>
    </citation>
    <scope>NUCLEOTIDE SEQUENCE</scope>
    <source>
        <strain evidence="2">M701</strain>
        <plasmid evidence="2">pM7012</plasmid>
    </source>
</reference>
<name>V5YNS1_9BURK</name>
<evidence type="ECO:0000313" key="2">
    <source>
        <dbReference type="EMBL" id="BAO18943.1"/>
    </source>
</evidence>
<proteinExistence type="predicted"/>
<keyword evidence="1" id="KW-0812">Transmembrane</keyword>
<dbReference type="AlphaFoldDB" id="V5YNS1"/>
<accession>V5YNS1</accession>
<organism evidence="2">
    <name type="scientific">Burkholderia sp. M701</name>
    <dbReference type="NCBI Taxonomy" id="326454"/>
    <lineage>
        <taxon>Bacteria</taxon>
        <taxon>Pseudomonadati</taxon>
        <taxon>Pseudomonadota</taxon>
        <taxon>Betaproteobacteria</taxon>
        <taxon>Burkholderiales</taxon>
        <taxon>Burkholderiaceae</taxon>
        <taxon>Burkholderia</taxon>
    </lineage>
</organism>